<accession>A0A3Q8SDV9</accession>
<dbReference type="InterPro" id="IPR013766">
    <property type="entry name" value="Thioredoxin_domain"/>
</dbReference>
<gene>
    <name evidence="2" type="ORF">EIM92_21510</name>
</gene>
<dbReference type="OrthoDB" id="411356at2"/>
<dbReference type="Pfam" id="PF00085">
    <property type="entry name" value="Thioredoxin"/>
    <property type="match status" value="1"/>
</dbReference>
<dbReference type="Proteomes" id="UP000273145">
    <property type="component" value="Chromosome"/>
</dbReference>
<dbReference type="SUPFAM" id="SSF52833">
    <property type="entry name" value="Thioredoxin-like"/>
    <property type="match status" value="1"/>
</dbReference>
<feature type="domain" description="Thioredoxin" evidence="1">
    <location>
        <begin position="11"/>
        <end position="98"/>
    </location>
</feature>
<sequence length="109" mass="12383">MQRLYQLSEIKKMIQERALVLLLIKTNQCGVCESIQAKAAGLLESYAGVKGIYVFMEDAPDTAAEYLALSAPTLLLFCQGKEVYRESRFVRFDELEKVLQRYEEALGNL</sequence>
<keyword evidence="3" id="KW-1185">Reference proteome</keyword>
<dbReference type="EMBL" id="CP034248">
    <property type="protein sequence ID" value="AZK48432.1"/>
    <property type="molecule type" value="Genomic_DNA"/>
</dbReference>
<dbReference type="Gene3D" id="3.40.30.10">
    <property type="entry name" value="Glutaredoxin"/>
    <property type="match status" value="1"/>
</dbReference>
<dbReference type="RefSeq" id="WP_125084589.1">
    <property type="nucleotide sequence ID" value="NZ_CP034248.1"/>
</dbReference>
<proteinExistence type="predicted"/>
<reference evidence="2 3" key="1">
    <citation type="submission" date="2018-11" db="EMBL/GenBank/DDBJ databases">
        <title>Genome sequencing of Paenibacillus lentus DSM25539(T).</title>
        <authorList>
            <person name="Kook J.-K."/>
            <person name="Park S.-N."/>
            <person name="Lim Y.K."/>
        </authorList>
    </citation>
    <scope>NUCLEOTIDE SEQUENCE [LARGE SCALE GENOMIC DNA]</scope>
    <source>
        <strain evidence="2 3">DSM 25539</strain>
    </source>
</reference>
<name>A0A3Q8SDV9_9BACL</name>
<dbReference type="KEGG" id="plen:EIM92_21510"/>
<protein>
    <submittedName>
        <fullName evidence="2">Thioredoxin</fullName>
    </submittedName>
</protein>
<dbReference type="AlphaFoldDB" id="A0A3Q8SDV9"/>
<evidence type="ECO:0000313" key="2">
    <source>
        <dbReference type="EMBL" id="AZK48432.1"/>
    </source>
</evidence>
<dbReference type="InterPro" id="IPR036249">
    <property type="entry name" value="Thioredoxin-like_sf"/>
</dbReference>
<dbReference type="CDD" id="cd02947">
    <property type="entry name" value="TRX_family"/>
    <property type="match status" value="1"/>
</dbReference>
<evidence type="ECO:0000313" key="3">
    <source>
        <dbReference type="Proteomes" id="UP000273145"/>
    </source>
</evidence>
<evidence type="ECO:0000259" key="1">
    <source>
        <dbReference type="Pfam" id="PF00085"/>
    </source>
</evidence>
<organism evidence="2 3">
    <name type="scientific">Paenibacillus lentus</name>
    <dbReference type="NCBI Taxonomy" id="1338368"/>
    <lineage>
        <taxon>Bacteria</taxon>
        <taxon>Bacillati</taxon>
        <taxon>Bacillota</taxon>
        <taxon>Bacilli</taxon>
        <taxon>Bacillales</taxon>
        <taxon>Paenibacillaceae</taxon>
        <taxon>Paenibacillus</taxon>
    </lineage>
</organism>